<dbReference type="HOGENOM" id="CLU_142133_2_0_9"/>
<evidence type="ECO:0000313" key="2">
    <source>
        <dbReference type="Proteomes" id="UP000001968"/>
    </source>
</evidence>
<dbReference type="eggNOG" id="COG5577">
    <property type="taxonomic scope" value="Bacteria"/>
</dbReference>
<reference evidence="2" key="1">
    <citation type="journal article" date="2010" name="Environ. Microbiol.">
        <title>The genome of Syntrophomonas wolfei: new insights into syntrophic metabolism and biohydrogen production.</title>
        <authorList>
            <person name="Sieber J.R."/>
            <person name="Sims D.R."/>
            <person name="Han C."/>
            <person name="Kim E."/>
            <person name="Lykidis A."/>
            <person name="Lapidus A.L."/>
            <person name="McDonnald E."/>
            <person name="Rohlin L."/>
            <person name="Culley D.E."/>
            <person name="Gunsalus R."/>
            <person name="McInerney M.J."/>
        </authorList>
    </citation>
    <scope>NUCLEOTIDE SEQUENCE [LARGE SCALE GENOMIC DNA]</scope>
    <source>
        <strain evidence="2">DSM 2245B / Goettingen</strain>
    </source>
</reference>
<dbReference type="Pfam" id="PF07875">
    <property type="entry name" value="Coat_F"/>
    <property type="match status" value="1"/>
</dbReference>
<dbReference type="InterPro" id="IPR012347">
    <property type="entry name" value="Ferritin-like"/>
</dbReference>
<dbReference type="AlphaFoldDB" id="Q0AVR0"/>
<organism evidence="1 2">
    <name type="scientific">Syntrophomonas wolfei subsp. wolfei (strain DSM 2245B / Goettingen)</name>
    <dbReference type="NCBI Taxonomy" id="335541"/>
    <lineage>
        <taxon>Bacteria</taxon>
        <taxon>Bacillati</taxon>
        <taxon>Bacillota</taxon>
        <taxon>Clostridia</taxon>
        <taxon>Eubacteriales</taxon>
        <taxon>Syntrophomonadaceae</taxon>
        <taxon>Syntrophomonas</taxon>
    </lineage>
</organism>
<accession>Q0AVR0</accession>
<dbReference type="EMBL" id="CP000448">
    <property type="protein sequence ID" value="ABI69194.1"/>
    <property type="molecule type" value="Genomic_DNA"/>
</dbReference>
<dbReference type="Gene3D" id="1.20.1260.10">
    <property type="match status" value="1"/>
</dbReference>
<protein>
    <recommendedName>
        <fullName evidence="3">Spore coat protein</fullName>
    </recommendedName>
</protein>
<dbReference type="KEGG" id="swo:Swol_1896"/>
<proteinExistence type="predicted"/>
<dbReference type="InterPro" id="IPR012851">
    <property type="entry name" value="Spore_coat_CotF-like"/>
</dbReference>
<dbReference type="Proteomes" id="UP000001968">
    <property type="component" value="Chromosome"/>
</dbReference>
<gene>
    <name evidence="1" type="ordered locus">Swol_1896</name>
</gene>
<sequence>MNKHMRDKEMVNDVLSMTKSGLATYAHCISETANQQLRQTLQQIRNSDEQFQYQLYQMAEQKGFYAPAAQVDTQDIQQVKSQLRP</sequence>
<keyword evidence="2" id="KW-1185">Reference proteome</keyword>
<evidence type="ECO:0008006" key="3">
    <source>
        <dbReference type="Google" id="ProtNLM"/>
    </source>
</evidence>
<evidence type="ECO:0000313" key="1">
    <source>
        <dbReference type="EMBL" id="ABI69194.1"/>
    </source>
</evidence>
<name>Q0AVR0_SYNWW</name>
<dbReference type="STRING" id="335541.Swol_1896"/>